<evidence type="ECO:0000256" key="7">
    <source>
        <dbReference type="SAM" id="Coils"/>
    </source>
</evidence>
<dbReference type="PROSITE" id="PS51903">
    <property type="entry name" value="CLP_R"/>
    <property type="match status" value="1"/>
</dbReference>
<sequence length="833" mass="92178">MNYFDRFSINLQKALKLSIEAAKYYGSSYVGSEHVLFGILNVPECRACKILRSAGVKEPEYRSAFVRTLDKISKISGFTPRTKNLFEKASELAVNRDGVGASVGTEYMLYVIIADEDSVAVRLLKSLGADIDALEAALEEEIGDEEMEEEDYGSESIFRSASYAKMQHDAMGQGAPAQGAKSKEGLNFRFGVDLTQKAREGKIDPVIGRKKEIDKIIQVLSRRTKNNPVLIGEPGVGKSAVVEGLAQAIVKGEVPDLLLGKSVFALDLPGMLAGAKYRGDFEERLKETIEQIQKSGNVILFIDEIHNIVGAGASADNSMDAANILKPMLARGELQTIGATTIDEYRKYIEKDPALERRFTPVNVEQPSVAETIEILRGLRDKYEAHHKVSISDDAIVAAASLSDRYITDRFLPDKAIDLIDEAASRARLDSYNGPSGVKEKEAEIEKLNAEKAKAVRRDDYPRAQELHNQIKKLESEIEKIRADWEKNRGESRATIGSDDVAKIVSSWTGVPVVKLTEEESHKLMHLEEELHKRVIGQEEAVSAVAKAIRRARAGLKDPDKPIGSFIFVGPTGVGKTELSKALAAAMFGDERLMIRLDMSEYMEKHSVSKLIGAPPGYVGFDDAAGQLTEKIRRKPYSVVLFDEIEKAHPDVFNVLLQILDDGRLTDSKGRVVSFKNTVIIMTSNVGASKVNKMQRLGFAAADNAGEYEKMKDDITEELKAQFKPEFLNRIDEIIIFHKLSKEDASKICDLFLGTLADRLKKRGVEVSVSNAAKDKLLEEGYDEVYGARPLKRVIQRRIEDALSEEILMNRVSSGQKVNIDVKDGAFTFTPAK</sequence>
<evidence type="ECO:0000256" key="4">
    <source>
        <dbReference type="ARBA" id="ARBA00023186"/>
    </source>
</evidence>
<dbReference type="InterPro" id="IPR036628">
    <property type="entry name" value="Clp_N_dom_sf"/>
</dbReference>
<feature type="domain" description="Clp R" evidence="8">
    <location>
        <begin position="4"/>
        <end position="144"/>
    </location>
</feature>
<dbReference type="Gene3D" id="3.40.50.300">
    <property type="entry name" value="P-loop containing nucleotide triphosphate hydrolases"/>
    <property type="match status" value="2"/>
</dbReference>
<protein>
    <submittedName>
        <fullName evidence="9">ATP-dependent Clp protease ATP-binding subunit</fullName>
    </submittedName>
</protein>
<dbReference type="SUPFAM" id="SSF81923">
    <property type="entry name" value="Double Clp-N motif"/>
    <property type="match status" value="1"/>
</dbReference>
<reference evidence="9" key="1">
    <citation type="journal article" date="2021" name="PeerJ">
        <title>Extensive microbial diversity within the chicken gut microbiome revealed by metagenomics and culture.</title>
        <authorList>
            <person name="Gilroy R."/>
            <person name="Ravi A."/>
            <person name="Getino M."/>
            <person name="Pursley I."/>
            <person name="Horton D.L."/>
            <person name="Alikhan N.F."/>
            <person name="Baker D."/>
            <person name="Gharbi K."/>
            <person name="Hall N."/>
            <person name="Watson M."/>
            <person name="Adriaenssens E.M."/>
            <person name="Foster-Nyarko E."/>
            <person name="Jarju S."/>
            <person name="Secka A."/>
            <person name="Antonio M."/>
            <person name="Oren A."/>
            <person name="Chaudhuri R.R."/>
            <person name="La Ragione R."/>
            <person name="Hildebrand F."/>
            <person name="Pallen M.J."/>
        </authorList>
    </citation>
    <scope>NUCLEOTIDE SEQUENCE</scope>
    <source>
        <strain evidence="9">CHK187-5294</strain>
    </source>
</reference>
<dbReference type="Gene3D" id="1.10.8.60">
    <property type="match status" value="2"/>
</dbReference>
<keyword evidence="1 5" id="KW-0677">Repeat</keyword>
<dbReference type="Proteomes" id="UP000824132">
    <property type="component" value="Unassembled WGS sequence"/>
</dbReference>
<keyword evidence="7" id="KW-0175">Coiled coil</keyword>
<dbReference type="InterPro" id="IPR050130">
    <property type="entry name" value="ClpA_ClpB"/>
</dbReference>
<keyword evidence="9" id="KW-0378">Hydrolase</keyword>
<dbReference type="PROSITE" id="PS00870">
    <property type="entry name" value="CLPAB_1"/>
    <property type="match status" value="1"/>
</dbReference>
<dbReference type="FunFam" id="3.40.50.300:FF:000010">
    <property type="entry name" value="Chaperone clpB 1, putative"/>
    <property type="match status" value="1"/>
</dbReference>
<name>A0A9D2IDR0_9FIRM</name>
<organism evidence="9 10">
    <name type="scientific">Candidatus Borkfalkia avistercoris</name>
    <dbReference type="NCBI Taxonomy" id="2838504"/>
    <lineage>
        <taxon>Bacteria</taxon>
        <taxon>Bacillati</taxon>
        <taxon>Bacillota</taxon>
        <taxon>Clostridia</taxon>
        <taxon>Christensenellales</taxon>
        <taxon>Christensenellaceae</taxon>
        <taxon>Candidatus Borkfalkia</taxon>
    </lineage>
</organism>
<feature type="coiled-coil region" evidence="7">
    <location>
        <begin position="124"/>
        <end position="151"/>
    </location>
</feature>
<keyword evidence="4 6" id="KW-0143">Chaperone</keyword>
<dbReference type="FunFam" id="1.10.8.60:FF:000011">
    <property type="entry name" value="ATP-dependent Clp protease ATP-binding subunit"/>
    <property type="match status" value="1"/>
</dbReference>
<dbReference type="GO" id="GO:0005524">
    <property type="term" value="F:ATP binding"/>
    <property type="evidence" value="ECO:0007669"/>
    <property type="project" value="UniProtKB-KW"/>
</dbReference>
<dbReference type="InterPro" id="IPR018368">
    <property type="entry name" value="ClpA/B_CS1"/>
</dbReference>
<dbReference type="CDD" id="cd00009">
    <property type="entry name" value="AAA"/>
    <property type="match status" value="1"/>
</dbReference>
<dbReference type="InterPro" id="IPR003959">
    <property type="entry name" value="ATPase_AAA_core"/>
</dbReference>
<dbReference type="InterPro" id="IPR003593">
    <property type="entry name" value="AAA+_ATPase"/>
</dbReference>
<dbReference type="AlphaFoldDB" id="A0A9D2IDR0"/>
<dbReference type="InterPro" id="IPR041546">
    <property type="entry name" value="ClpA/ClpB_AAA_lid"/>
</dbReference>
<comment type="similarity">
    <text evidence="6">Belongs to the ClpA/ClpB family.</text>
</comment>
<evidence type="ECO:0000256" key="3">
    <source>
        <dbReference type="ARBA" id="ARBA00022840"/>
    </source>
</evidence>
<dbReference type="GO" id="GO:0005737">
    <property type="term" value="C:cytoplasm"/>
    <property type="evidence" value="ECO:0007669"/>
    <property type="project" value="TreeGrafter"/>
</dbReference>
<dbReference type="SMART" id="SM01086">
    <property type="entry name" value="ClpB_D2-small"/>
    <property type="match status" value="1"/>
</dbReference>
<dbReference type="Gene3D" id="4.10.860.10">
    <property type="entry name" value="UVR domain"/>
    <property type="match status" value="1"/>
</dbReference>
<dbReference type="PRINTS" id="PR00300">
    <property type="entry name" value="CLPPROTEASEA"/>
</dbReference>
<dbReference type="InterPro" id="IPR001270">
    <property type="entry name" value="ClpA/B"/>
</dbReference>
<evidence type="ECO:0000256" key="6">
    <source>
        <dbReference type="RuleBase" id="RU004432"/>
    </source>
</evidence>
<evidence type="ECO:0000313" key="9">
    <source>
        <dbReference type="EMBL" id="HIZ04125.1"/>
    </source>
</evidence>
<keyword evidence="9" id="KW-0645">Protease</keyword>
<dbReference type="EMBL" id="DXCL01000046">
    <property type="protein sequence ID" value="HIZ04125.1"/>
    <property type="molecule type" value="Genomic_DNA"/>
</dbReference>
<dbReference type="GO" id="GO:0008233">
    <property type="term" value="F:peptidase activity"/>
    <property type="evidence" value="ECO:0007669"/>
    <property type="project" value="UniProtKB-KW"/>
</dbReference>
<reference evidence="9" key="2">
    <citation type="submission" date="2021-04" db="EMBL/GenBank/DDBJ databases">
        <authorList>
            <person name="Gilroy R."/>
        </authorList>
    </citation>
    <scope>NUCLEOTIDE SEQUENCE</scope>
    <source>
        <strain evidence="9">CHK187-5294</strain>
    </source>
</reference>
<dbReference type="InterPro" id="IPR019489">
    <property type="entry name" value="Clp_ATPase_C"/>
</dbReference>
<dbReference type="InterPro" id="IPR027417">
    <property type="entry name" value="P-loop_NTPase"/>
</dbReference>
<comment type="caution">
    <text evidence="9">The sequence shown here is derived from an EMBL/GenBank/DDBJ whole genome shotgun (WGS) entry which is preliminary data.</text>
</comment>
<evidence type="ECO:0000313" key="10">
    <source>
        <dbReference type="Proteomes" id="UP000824132"/>
    </source>
</evidence>
<dbReference type="Gene3D" id="1.10.1780.10">
    <property type="entry name" value="Clp, N-terminal domain"/>
    <property type="match status" value="1"/>
</dbReference>
<evidence type="ECO:0000259" key="8">
    <source>
        <dbReference type="PROSITE" id="PS51903"/>
    </source>
</evidence>
<gene>
    <name evidence="9" type="ORF">H9727_07555</name>
</gene>
<accession>A0A9D2IDR0</accession>
<dbReference type="Pfam" id="PF10431">
    <property type="entry name" value="ClpB_D2-small"/>
    <property type="match status" value="1"/>
</dbReference>
<evidence type="ECO:0000256" key="2">
    <source>
        <dbReference type="ARBA" id="ARBA00022741"/>
    </source>
</evidence>
<dbReference type="GO" id="GO:0006508">
    <property type="term" value="P:proteolysis"/>
    <property type="evidence" value="ECO:0007669"/>
    <property type="project" value="UniProtKB-KW"/>
</dbReference>
<dbReference type="Pfam" id="PF17871">
    <property type="entry name" value="AAA_lid_9"/>
    <property type="match status" value="1"/>
</dbReference>
<dbReference type="InterPro" id="IPR028299">
    <property type="entry name" value="ClpA/B_CS2"/>
</dbReference>
<dbReference type="PANTHER" id="PTHR11638">
    <property type="entry name" value="ATP-DEPENDENT CLP PROTEASE"/>
    <property type="match status" value="1"/>
</dbReference>
<feature type="coiled-coil region" evidence="7">
    <location>
        <begin position="438"/>
        <end position="491"/>
    </location>
</feature>
<dbReference type="Pfam" id="PF00004">
    <property type="entry name" value="AAA"/>
    <property type="match status" value="1"/>
</dbReference>
<dbReference type="PANTHER" id="PTHR11638:SF18">
    <property type="entry name" value="HEAT SHOCK PROTEIN 104"/>
    <property type="match status" value="1"/>
</dbReference>
<dbReference type="SMART" id="SM00382">
    <property type="entry name" value="AAA"/>
    <property type="match status" value="2"/>
</dbReference>
<dbReference type="PROSITE" id="PS00871">
    <property type="entry name" value="CLPAB_2"/>
    <property type="match status" value="1"/>
</dbReference>
<dbReference type="Pfam" id="PF02861">
    <property type="entry name" value="Clp_N"/>
    <property type="match status" value="1"/>
</dbReference>
<dbReference type="GO" id="GO:0034605">
    <property type="term" value="P:cellular response to heat"/>
    <property type="evidence" value="ECO:0007669"/>
    <property type="project" value="TreeGrafter"/>
</dbReference>
<keyword evidence="2 6" id="KW-0547">Nucleotide-binding</keyword>
<proteinExistence type="inferred from homology"/>
<dbReference type="InterPro" id="IPR004176">
    <property type="entry name" value="Clp_R_N"/>
</dbReference>
<dbReference type="FunFam" id="3.40.50.300:FF:000025">
    <property type="entry name" value="ATP-dependent Clp protease subunit"/>
    <property type="match status" value="1"/>
</dbReference>
<evidence type="ECO:0000256" key="5">
    <source>
        <dbReference type="PROSITE-ProRule" id="PRU01251"/>
    </source>
</evidence>
<dbReference type="Pfam" id="PF07724">
    <property type="entry name" value="AAA_2"/>
    <property type="match status" value="1"/>
</dbReference>
<evidence type="ECO:0000256" key="1">
    <source>
        <dbReference type="ARBA" id="ARBA00022737"/>
    </source>
</evidence>
<dbReference type="SUPFAM" id="SSF52540">
    <property type="entry name" value="P-loop containing nucleoside triphosphate hydrolases"/>
    <property type="match status" value="2"/>
</dbReference>
<dbReference type="CDD" id="cd19499">
    <property type="entry name" value="RecA-like_ClpB_Hsp104-like"/>
    <property type="match status" value="1"/>
</dbReference>
<dbReference type="GO" id="GO:0016887">
    <property type="term" value="F:ATP hydrolysis activity"/>
    <property type="evidence" value="ECO:0007669"/>
    <property type="project" value="InterPro"/>
</dbReference>
<keyword evidence="3 6" id="KW-0067">ATP-binding</keyword>